<dbReference type="OrthoDB" id="7303260at2"/>
<keyword evidence="2" id="KW-1185">Reference proteome</keyword>
<name>A0A418VXD4_9PROT</name>
<dbReference type="RefSeq" id="WP_147395216.1">
    <property type="nucleotide sequence ID" value="NZ_QYUL01000002.1"/>
</dbReference>
<reference evidence="1 2" key="1">
    <citation type="submission" date="2018-09" db="EMBL/GenBank/DDBJ databases">
        <authorList>
            <person name="Zhu H."/>
        </authorList>
    </citation>
    <scope>NUCLEOTIDE SEQUENCE [LARGE SCALE GENOMIC DNA]</scope>
    <source>
        <strain evidence="1 2">K2W22B-5</strain>
    </source>
</reference>
<organism evidence="1 2">
    <name type="scientific">Azospirillum cavernae</name>
    <dbReference type="NCBI Taxonomy" id="2320860"/>
    <lineage>
        <taxon>Bacteria</taxon>
        <taxon>Pseudomonadati</taxon>
        <taxon>Pseudomonadota</taxon>
        <taxon>Alphaproteobacteria</taxon>
        <taxon>Rhodospirillales</taxon>
        <taxon>Azospirillaceae</taxon>
        <taxon>Azospirillum</taxon>
    </lineage>
</organism>
<proteinExistence type="predicted"/>
<protein>
    <submittedName>
        <fullName evidence="1">Uncharacterized protein</fullName>
    </submittedName>
</protein>
<accession>A0A418VXD4</accession>
<comment type="caution">
    <text evidence="1">The sequence shown here is derived from an EMBL/GenBank/DDBJ whole genome shotgun (WGS) entry which is preliminary data.</text>
</comment>
<evidence type="ECO:0000313" key="2">
    <source>
        <dbReference type="Proteomes" id="UP000283458"/>
    </source>
</evidence>
<sequence>MGFTIAINAWGVHTVLHRAMAAAELQRWDAEWRAAVESCGGRRAVGLVADLRGLTGADGEAVMAQVAPLLFAPLGRADVERCAVLVADAAQADRFGQIAGGLDPSRKVRVLAVEGRDRVQIAAAYGWALNGAEPTLAQRLPGGALVRLAKTARPLHRDHHAPLRRAS</sequence>
<evidence type="ECO:0000313" key="1">
    <source>
        <dbReference type="EMBL" id="RJF81833.1"/>
    </source>
</evidence>
<gene>
    <name evidence="1" type="ORF">D3877_17170</name>
</gene>
<dbReference type="EMBL" id="QYUL01000002">
    <property type="protein sequence ID" value="RJF81833.1"/>
    <property type="molecule type" value="Genomic_DNA"/>
</dbReference>
<dbReference type="AlphaFoldDB" id="A0A418VXD4"/>
<dbReference type="Proteomes" id="UP000283458">
    <property type="component" value="Unassembled WGS sequence"/>
</dbReference>